<evidence type="ECO:0000313" key="1">
    <source>
        <dbReference type="EMBL" id="KAJ7728008.1"/>
    </source>
</evidence>
<name>A0AAD7HTK4_9AGAR</name>
<dbReference type="InterPro" id="IPR036291">
    <property type="entry name" value="NAD(P)-bd_dom_sf"/>
</dbReference>
<sequence length="188" mass="20774">MTILLTGGTGKSATLLANLLLRAISPSFWQLEAAMLTRRLTRIFDIFPPMKAFIDLAIGKGAERFVLMSAGLLEAGRPAMRLDHLASLNVDYCGRPSYFLEDGLIGHISTDDIVEVAYKALVDDAIENTQPILIATMLTEVLGREIKHKRLTSDEFTRVLKQRGMSNSYAQIMREADVMIANGSEETV</sequence>
<dbReference type="PANTHER" id="PTHR43162:SF1">
    <property type="entry name" value="PRESTALK A DIFFERENTIATION PROTEIN A"/>
    <property type="match status" value="1"/>
</dbReference>
<organism evidence="1 2">
    <name type="scientific">Mycena maculata</name>
    <dbReference type="NCBI Taxonomy" id="230809"/>
    <lineage>
        <taxon>Eukaryota</taxon>
        <taxon>Fungi</taxon>
        <taxon>Dikarya</taxon>
        <taxon>Basidiomycota</taxon>
        <taxon>Agaricomycotina</taxon>
        <taxon>Agaricomycetes</taxon>
        <taxon>Agaricomycetidae</taxon>
        <taxon>Agaricales</taxon>
        <taxon>Marasmiineae</taxon>
        <taxon>Mycenaceae</taxon>
        <taxon>Mycena</taxon>
    </lineage>
</organism>
<dbReference type="AlphaFoldDB" id="A0AAD7HTK4"/>
<evidence type="ECO:0000313" key="2">
    <source>
        <dbReference type="Proteomes" id="UP001215280"/>
    </source>
</evidence>
<dbReference type="EMBL" id="JARJLG010000208">
    <property type="protein sequence ID" value="KAJ7728008.1"/>
    <property type="molecule type" value="Genomic_DNA"/>
</dbReference>
<comment type="caution">
    <text evidence="1">The sequence shown here is derived from an EMBL/GenBank/DDBJ whole genome shotgun (WGS) entry which is preliminary data.</text>
</comment>
<reference evidence="1" key="1">
    <citation type="submission" date="2023-03" db="EMBL/GenBank/DDBJ databases">
        <title>Massive genome expansion in bonnet fungi (Mycena s.s.) driven by repeated elements and novel gene families across ecological guilds.</title>
        <authorList>
            <consortium name="Lawrence Berkeley National Laboratory"/>
            <person name="Harder C.B."/>
            <person name="Miyauchi S."/>
            <person name="Viragh M."/>
            <person name="Kuo A."/>
            <person name="Thoen E."/>
            <person name="Andreopoulos B."/>
            <person name="Lu D."/>
            <person name="Skrede I."/>
            <person name="Drula E."/>
            <person name="Henrissat B."/>
            <person name="Morin E."/>
            <person name="Kohler A."/>
            <person name="Barry K."/>
            <person name="LaButti K."/>
            <person name="Morin E."/>
            <person name="Salamov A."/>
            <person name="Lipzen A."/>
            <person name="Mereny Z."/>
            <person name="Hegedus B."/>
            <person name="Baldrian P."/>
            <person name="Stursova M."/>
            <person name="Weitz H."/>
            <person name="Taylor A."/>
            <person name="Grigoriev I.V."/>
            <person name="Nagy L.G."/>
            <person name="Martin F."/>
            <person name="Kauserud H."/>
        </authorList>
    </citation>
    <scope>NUCLEOTIDE SEQUENCE</scope>
    <source>
        <strain evidence="1">CBHHK188m</strain>
    </source>
</reference>
<dbReference type="Proteomes" id="UP001215280">
    <property type="component" value="Unassembled WGS sequence"/>
</dbReference>
<dbReference type="InterPro" id="IPR051604">
    <property type="entry name" value="Ergot_Alk_Oxidoreductase"/>
</dbReference>
<dbReference type="Gene3D" id="3.90.25.10">
    <property type="entry name" value="UDP-galactose 4-epimerase, domain 1"/>
    <property type="match status" value="1"/>
</dbReference>
<gene>
    <name evidence="1" type="ORF">DFH07DRAFT_782334</name>
</gene>
<keyword evidence="2" id="KW-1185">Reference proteome</keyword>
<proteinExistence type="predicted"/>
<dbReference type="SUPFAM" id="SSF51735">
    <property type="entry name" value="NAD(P)-binding Rossmann-fold domains"/>
    <property type="match status" value="1"/>
</dbReference>
<accession>A0AAD7HTK4</accession>
<dbReference type="PANTHER" id="PTHR43162">
    <property type="match status" value="1"/>
</dbReference>
<protein>
    <submittedName>
        <fullName evidence="1">Agroclavine dehydrogenase</fullName>
    </submittedName>
</protein>